<evidence type="ECO:0000313" key="6">
    <source>
        <dbReference type="Proteomes" id="UP000018467"/>
    </source>
</evidence>
<dbReference type="Bgee" id="ENSAMXG00000039489">
    <property type="expression patterns" value="Expressed in brain"/>
</dbReference>
<name>A0A3B1JJQ4_ASTMX</name>
<dbReference type="GO" id="GO:0007268">
    <property type="term" value="P:chemical synaptic transmission"/>
    <property type="evidence" value="ECO:0007669"/>
    <property type="project" value="InterPro"/>
</dbReference>
<sequence>MVNSSSLIIALALFIRCTFHSAAFALPAGRTDEERLVPDSFSSALDDDLLNAVGSGALSRRFPIIEGRLADEDGTKRIFILSDLGLKGSAASDTSPTSGRPFPLLSLRRADRAPAGVLKDERRDVDGLNAVARRDLDSTLLRCMIGRVYRPCWQA</sequence>
<evidence type="ECO:0000256" key="4">
    <source>
        <dbReference type="SAM" id="SignalP"/>
    </source>
</evidence>
<dbReference type="Proteomes" id="UP000018467">
    <property type="component" value="Unassembled WGS sequence"/>
</dbReference>
<comment type="function">
    <text evidence="1">Plays a role in skin pigmentation by antagonizing the action of melanotropin alpha. Induces melanin concentration within the melanophores. May participate in the control of the hypothalamo-pituitary adrenal gland axis by inhibiting the release of ACTH.</text>
</comment>
<keyword evidence="3" id="KW-0527">Neuropeptide</keyword>
<reference evidence="6" key="1">
    <citation type="submission" date="2013-03" db="EMBL/GenBank/DDBJ databases">
        <authorList>
            <person name="Jeffery W."/>
            <person name="Warren W."/>
            <person name="Wilson R.K."/>
        </authorList>
    </citation>
    <scope>NUCLEOTIDE SEQUENCE</scope>
    <source>
        <strain evidence="6">female</strain>
    </source>
</reference>
<evidence type="ECO:0000256" key="3">
    <source>
        <dbReference type="ARBA" id="ARBA00023320"/>
    </source>
</evidence>
<dbReference type="GO" id="GO:0031777">
    <property type="term" value="F:type 1 melanin-concentrating hormone receptor binding"/>
    <property type="evidence" value="ECO:0007669"/>
    <property type="project" value="TreeGrafter"/>
</dbReference>
<dbReference type="CTD" id="5367"/>
<reference evidence="5" key="3">
    <citation type="submission" date="2025-08" db="UniProtKB">
        <authorList>
            <consortium name="Ensembl"/>
        </authorList>
    </citation>
    <scope>IDENTIFICATION</scope>
</reference>
<accession>A0A3B1JJQ4</accession>
<evidence type="ECO:0000256" key="2">
    <source>
        <dbReference type="ARBA" id="ARBA00022729"/>
    </source>
</evidence>
<keyword evidence="6" id="KW-1185">Reference proteome</keyword>
<dbReference type="GeneTree" id="ENSGT00390000004984"/>
<dbReference type="PANTHER" id="PTHR12091:SF0">
    <property type="entry name" value="PRO-MCH"/>
    <property type="match status" value="1"/>
</dbReference>
<protein>
    <submittedName>
        <fullName evidence="5">Pro-melanin-concentrating hormone</fullName>
    </submittedName>
</protein>
<feature type="chain" id="PRO_5017267756" evidence="4">
    <location>
        <begin position="26"/>
        <end position="155"/>
    </location>
</feature>
<organism evidence="5 6">
    <name type="scientific">Astyanax mexicanus</name>
    <name type="common">Blind cave fish</name>
    <name type="synonym">Astyanax fasciatus mexicanus</name>
    <dbReference type="NCBI Taxonomy" id="7994"/>
    <lineage>
        <taxon>Eukaryota</taxon>
        <taxon>Metazoa</taxon>
        <taxon>Chordata</taxon>
        <taxon>Craniata</taxon>
        <taxon>Vertebrata</taxon>
        <taxon>Euteleostomi</taxon>
        <taxon>Actinopterygii</taxon>
        <taxon>Neopterygii</taxon>
        <taxon>Teleostei</taxon>
        <taxon>Ostariophysi</taxon>
        <taxon>Characiformes</taxon>
        <taxon>Characoidei</taxon>
        <taxon>Acestrorhamphidae</taxon>
        <taxon>Acestrorhamphinae</taxon>
        <taxon>Astyanax</taxon>
    </lineage>
</organism>
<dbReference type="GO" id="GO:0045202">
    <property type="term" value="C:synapse"/>
    <property type="evidence" value="ECO:0007669"/>
    <property type="project" value="GOC"/>
</dbReference>
<dbReference type="OrthoDB" id="8639774at2759"/>
<dbReference type="AlphaFoldDB" id="A0A3B1JJQ4"/>
<dbReference type="RefSeq" id="XP_022527487.1">
    <property type="nucleotide sequence ID" value="XM_022671766.2"/>
</dbReference>
<reference evidence="5" key="4">
    <citation type="submission" date="2025-09" db="UniProtKB">
        <authorList>
            <consortium name="Ensembl"/>
        </authorList>
    </citation>
    <scope>IDENTIFICATION</scope>
</reference>
<evidence type="ECO:0000256" key="1">
    <source>
        <dbReference type="ARBA" id="ARBA00002122"/>
    </source>
</evidence>
<dbReference type="GO" id="GO:0007218">
    <property type="term" value="P:neuropeptide signaling pathway"/>
    <property type="evidence" value="ECO:0007669"/>
    <property type="project" value="UniProtKB-KW"/>
</dbReference>
<reference evidence="6" key="2">
    <citation type="journal article" date="2014" name="Nat. Commun.">
        <title>The cavefish genome reveals candidate genes for eye loss.</title>
        <authorList>
            <person name="McGaugh S.E."/>
            <person name="Gross J.B."/>
            <person name="Aken B."/>
            <person name="Blin M."/>
            <person name="Borowsky R."/>
            <person name="Chalopin D."/>
            <person name="Hinaux H."/>
            <person name="Jeffery W.R."/>
            <person name="Keene A."/>
            <person name="Ma L."/>
            <person name="Minx P."/>
            <person name="Murphy D."/>
            <person name="O'Quin K.E."/>
            <person name="Retaux S."/>
            <person name="Rohner N."/>
            <person name="Searle S.M."/>
            <person name="Stahl B.A."/>
            <person name="Tabin C."/>
            <person name="Volff J.N."/>
            <person name="Yoshizawa M."/>
            <person name="Warren W.C."/>
        </authorList>
    </citation>
    <scope>NUCLEOTIDE SEQUENCE [LARGE SCALE GENOMIC DNA]</scope>
    <source>
        <strain evidence="6">female</strain>
    </source>
</reference>
<keyword evidence="2 4" id="KW-0732">Signal</keyword>
<dbReference type="InterPro" id="IPR005456">
    <property type="entry name" value="Prepro-melanin_conc_hormone"/>
</dbReference>
<evidence type="ECO:0000313" key="5">
    <source>
        <dbReference type="Ensembl" id="ENSAMXP00000042637.1"/>
    </source>
</evidence>
<proteinExistence type="predicted"/>
<dbReference type="GO" id="GO:0030354">
    <property type="term" value="F:melanin-concentrating hormone activity"/>
    <property type="evidence" value="ECO:0007669"/>
    <property type="project" value="InterPro"/>
</dbReference>
<dbReference type="PANTHER" id="PTHR12091">
    <property type="entry name" value="MELANIN-CONCENTRATING HORMONE"/>
    <property type="match status" value="1"/>
</dbReference>
<dbReference type="InParanoid" id="A0A3B1JJQ4"/>
<dbReference type="Ensembl" id="ENSAMXT00000039925.1">
    <property type="protein sequence ID" value="ENSAMXP00000042637.1"/>
    <property type="gene ID" value="ENSAMXG00000039489.1"/>
</dbReference>
<feature type="signal peptide" evidence="4">
    <location>
        <begin position="1"/>
        <end position="25"/>
    </location>
</feature>
<dbReference type="KEGG" id="amex:111193021"/>
<dbReference type="STRING" id="7994.ENSAMXP00000042637"/>
<dbReference type="GeneID" id="111193021"/>
<dbReference type="Pfam" id="PF05824">
    <property type="entry name" value="Pro-MCH"/>
    <property type="match status" value="1"/>
</dbReference>